<feature type="compositionally biased region" description="Basic and acidic residues" evidence="1">
    <location>
        <begin position="622"/>
        <end position="639"/>
    </location>
</feature>
<feature type="region of interest" description="Disordered" evidence="1">
    <location>
        <begin position="546"/>
        <end position="582"/>
    </location>
</feature>
<dbReference type="EMBL" id="CDMZ01004059">
    <property type="protein sequence ID" value="CEM48530.1"/>
    <property type="molecule type" value="Genomic_DNA"/>
</dbReference>
<evidence type="ECO:0000256" key="1">
    <source>
        <dbReference type="SAM" id="MobiDB-lite"/>
    </source>
</evidence>
<sequence>MPRPRSLSFASVCTLLFTTLACIGAVDAFLSGGKGDWSRQWCGPTVPRRYGETSCATSLQISTKKQEKLADFIEEELITKSPGEKLLEELLALIAECREPGFAMLDSFGSGDGGGQSDETRNWSKEGGGAVGASEEVQIEEGELGEMKAAAAGKTEAREESSGSGRALRDILERLINLSDRKEGEDDGLAASLADIERRCHKWGALHTETDARLLREEEEEDLPRRHVIKLMLENKKRLKKGKVSRSSVLEADREVSQVMASWERWSASMIEAKRAGVLDVVLERRLKRLGGGSGVSGAVQRSDSASVSRVVDRAFRPPSVREVADLSERFPSTLPSPGLEGGLEVSPERRRSFRHALIERLIDAWNQSGRGKRVAPTIPVLHLSDIPPIEGGMEGPRERVCRGQTISSGLMGALNKDGSAKVARETRSLSGGLRGLSVLLLDAQGDPASLEATARAAVTRLKRREKAPALERLVREATEGDSSGRPRKVQVAAVTVSQVVRLPPEVVAVRDGRGNFCRGLGLEGALSRGITALLVRPRLQALVVPSASADSEPEKMVSRQESEKNEGEGGEEEESLPDLEVLSVRMGVVPKRVPEVLEDMMEEAEETVRGMRELREELEEKGEKGEGVEDTEGNRLVEGESASAGGEVSDSGTSEREEKTREQTSELSADEESSLGGVGLEENGEFERSAEIFSSLRSTLEAVVSISLRKAFSSHLVASRLKKRLGSLSVVLREHAEKEKAEVKRPTEVIDDPNYVRRSIFKNRFCLPDDFRSKPMIDITQTGYHQVMPATSKAEVRRLREKWLRVQEEKQKALEELRKGNSSPEIRKAAFREFSPPNSLLLPRSKRRLMRGVPGTRGVNAQGFLDDRVRRKEANKLENRKTVPVERWTKFPPEMMRVSGGTRGPSAEEKMRVLEEIFQIGDGEEDGEYDDEMDGYGDGVESSGLPRQLLEKLERWGLRNPSGREGGGERLHLYDEGGGHDSLGVIEMIKSGALSAGVRGIPLSTDESEREKLFSQKTKKWIWPKASGREFIGWGYSNYARERGRTSLRHRPPASREEAEAFSSTPPGAIRDTPADGVVVGRPPRSPVGTVKTAPKDRYAEVQSLLAEVTPSLLDRPMAVEEMKLRNPKLTSELLGEPPLDRSTVFEQERRLMIRMEADLEYGPQDSGFDSSFSAFDDDALARDRNFIQSLQKGGPNGVPLVAPGAERGGKSLLLFKPVSTRFGTAFLADPRAETVTPFLSSPQQQKEKEDPQKFISDYWSSVTGILSDDEDEDEDLPAKGVGAGGRFAGAKVRGQLKHQWEWDKPGKLKKSKRSQGHTLRSQPHRKGVSSDQMTKGQRKKMHEAQKRERKKIRNKYRAVARGYD</sequence>
<name>A0A0G4HVS6_9ALVE</name>
<gene>
    <name evidence="3" type="ORF">Cvel_1422</name>
</gene>
<feature type="signal peptide" evidence="2">
    <location>
        <begin position="1"/>
        <end position="28"/>
    </location>
</feature>
<protein>
    <submittedName>
        <fullName evidence="3">Uncharacterized protein</fullName>
    </submittedName>
</protein>
<keyword evidence="2" id="KW-0732">Signal</keyword>
<reference evidence="3" key="1">
    <citation type="submission" date="2014-11" db="EMBL/GenBank/DDBJ databases">
        <authorList>
            <person name="Otto D Thomas"/>
            <person name="Naeem Raeece"/>
        </authorList>
    </citation>
    <scope>NUCLEOTIDE SEQUENCE</scope>
</reference>
<feature type="compositionally biased region" description="Basic residues" evidence="1">
    <location>
        <begin position="1338"/>
        <end position="1360"/>
    </location>
</feature>
<feature type="region of interest" description="Disordered" evidence="1">
    <location>
        <begin position="1236"/>
        <end position="1256"/>
    </location>
</feature>
<feature type="region of interest" description="Disordered" evidence="1">
    <location>
        <begin position="618"/>
        <end position="680"/>
    </location>
</feature>
<proteinExistence type="predicted"/>
<dbReference type="VEuPathDB" id="CryptoDB:Cvel_1422"/>
<evidence type="ECO:0000313" key="3">
    <source>
        <dbReference type="EMBL" id="CEM48530.1"/>
    </source>
</evidence>
<feature type="region of interest" description="Disordered" evidence="1">
    <location>
        <begin position="1268"/>
        <end position="1366"/>
    </location>
</feature>
<organism evidence="3">
    <name type="scientific">Chromera velia CCMP2878</name>
    <dbReference type="NCBI Taxonomy" id="1169474"/>
    <lineage>
        <taxon>Eukaryota</taxon>
        <taxon>Sar</taxon>
        <taxon>Alveolata</taxon>
        <taxon>Colpodellida</taxon>
        <taxon>Chromeraceae</taxon>
        <taxon>Chromera</taxon>
    </lineage>
</organism>
<feature type="compositionally biased region" description="Acidic residues" evidence="1">
    <location>
        <begin position="569"/>
        <end position="578"/>
    </location>
</feature>
<feature type="compositionally biased region" description="Basic and acidic residues" evidence="1">
    <location>
        <begin position="654"/>
        <end position="665"/>
    </location>
</feature>
<accession>A0A0G4HVS6</accession>
<feature type="compositionally biased region" description="Basic and acidic residues" evidence="1">
    <location>
        <begin position="553"/>
        <end position="568"/>
    </location>
</feature>
<dbReference type="PROSITE" id="PS51257">
    <property type="entry name" value="PROKAR_LIPOPROTEIN"/>
    <property type="match status" value="1"/>
</dbReference>
<feature type="region of interest" description="Disordered" evidence="1">
    <location>
        <begin position="1046"/>
        <end position="1093"/>
    </location>
</feature>
<feature type="chain" id="PRO_5005192026" evidence="2">
    <location>
        <begin position="29"/>
        <end position="1366"/>
    </location>
</feature>
<feature type="compositionally biased region" description="Low complexity" evidence="1">
    <location>
        <begin position="1078"/>
        <end position="1092"/>
    </location>
</feature>
<feature type="region of interest" description="Disordered" evidence="1">
    <location>
        <begin position="106"/>
        <end position="142"/>
    </location>
</feature>
<evidence type="ECO:0000256" key="2">
    <source>
        <dbReference type="SAM" id="SignalP"/>
    </source>
</evidence>